<accession>A0A2N3PNH5</accession>
<proteinExistence type="predicted"/>
<evidence type="ECO:0000256" key="1">
    <source>
        <dbReference type="SAM" id="MobiDB-lite"/>
    </source>
</evidence>
<protein>
    <submittedName>
        <fullName evidence="2">Uncharacterized protein</fullName>
    </submittedName>
</protein>
<feature type="region of interest" description="Disordered" evidence="1">
    <location>
        <begin position="101"/>
        <end position="123"/>
    </location>
</feature>
<evidence type="ECO:0000313" key="2">
    <source>
        <dbReference type="EMBL" id="PKU21954.1"/>
    </source>
</evidence>
<dbReference type="Proteomes" id="UP000233293">
    <property type="component" value="Unassembled WGS sequence"/>
</dbReference>
<evidence type="ECO:0000313" key="3">
    <source>
        <dbReference type="Proteomes" id="UP000233293"/>
    </source>
</evidence>
<dbReference type="EMBL" id="PIUM01000040">
    <property type="protein sequence ID" value="PKU21954.1"/>
    <property type="molecule type" value="Genomic_DNA"/>
</dbReference>
<keyword evidence="3" id="KW-1185">Reference proteome</keyword>
<sequence length="123" mass="13191">MSRWRDHNADETCAIARRFGLSICRAFLPQGPAGDLQASFLTGVFNRASDAATMGGRTLAAVTQAWLEVQQGMAANPNVDARLTEAMSTADPRARMQADRTLSADMNSRPIPVPAPGAYGNLR</sequence>
<comment type="caution">
    <text evidence="2">The sequence shown here is derived from an EMBL/GenBank/DDBJ whole genome shotgun (WGS) entry which is preliminary data.</text>
</comment>
<reference evidence="3" key="1">
    <citation type="submission" date="2017-12" db="EMBL/GenBank/DDBJ databases">
        <title>Draft genome sequence of Telmatospirillum siberiense 26-4b1T, an acidotolerant peatland alphaproteobacterium potentially involved in sulfur cycling.</title>
        <authorList>
            <person name="Hausmann B."/>
            <person name="Pjevac P."/>
            <person name="Schreck K."/>
            <person name="Herbold C.W."/>
            <person name="Daims H."/>
            <person name="Wagner M."/>
            <person name="Pester M."/>
            <person name="Loy A."/>
        </authorList>
    </citation>
    <scope>NUCLEOTIDE SEQUENCE [LARGE SCALE GENOMIC DNA]</scope>
    <source>
        <strain evidence="3">26-4b1</strain>
    </source>
</reference>
<name>A0A2N3PNH5_9PROT</name>
<dbReference type="AlphaFoldDB" id="A0A2N3PNH5"/>
<gene>
    <name evidence="2" type="ORF">CWS72_23920</name>
</gene>
<organism evidence="2 3">
    <name type="scientific">Telmatospirillum siberiense</name>
    <dbReference type="NCBI Taxonomy" id="382514"/>
    <lineage>
        <taxon>Bacteria</taxon>
        <taxon>Pseudomonadati</taxon>
        <taxon>Pseudomonadota</taxon>
        <taxon>Alphaproteobacteria</taxon>
        <taxon>Rhodospirillales</taxon>
        <taxon>Rhodospirillaceae</taxon>
        <taxon>Telmatospirillum</taxon>
    </lineage>
</organism>